<evidence type="ECO:0000256" key="4">
    <source>
        <dbReference type="ARBA" id="ARBA00022553"/>
    </source>
</evidence>
<dbReference type="InterPro" id="IPR050428">
    <property type="entry name" value="TCS_sensor_his_kinase"/>
</dbReference>
<evidence type="ECO:0000256" key="3">
    <source>
        <dbReference type="ARBA" id="ARBA00012438"/>
    </source>
</evidence>
<dbReference type="SMART" id="SM00387">
    <property type="entry name" value="HATPase_c"/>
    <property type="match status" value="1"/>
</dbReference>
<dbReference type="SUPFAM" id="SSF47384">
    <property type="entry name" value="Homodimeric domain of signal transducing histidine kinase"/>
    <property type="match status" value="1"/>
</dbReference>
<evidence type="ECO:0000256" key="8">
    <source>
        <dbReference type="ARBA" id="ARBA00022989"/>
    </source>
</evidence>
<dbReference type="InterPro" id="IPR036890">
    <property type="entry name" value="HATPase_C_sf"/>
</dbReference>
<feature type="transmembrane region" description="Helical" evidence="11">
    <location>
        <begin position="67"/>
        <end position="90"/>
    </location>
</feature>
<protein>
    <recommendedName>
        <fullName evidence="3">histidine kinase</fullName>
        <ecNumber evidence="3">2.7.13.3</ecNumber>
    </recommendedName>
</protein>
<dbReference type="Proteomes" id="UP001164305">
    <property type="component" value="Chromosome"/>
</dbReference>
<dbReference type="EMBL" id="CP107020">
    <property type="protein sequence ID" value="UYG16238.1"/>
    <property type="molecule type" value="Genomic_DNA"/>
</dbReference>
<dbReference type="PANTHER" id="PTHR45436">
    <property type="entry name" value="SENSOR HISTIDINE KINASE YKOH"/>
    <property type="match status" value="1"/>
</dbReference>
<evidence type="ECO:0000256" key="11">
    <source>
        <dbReference type="SAM" id="Phobius"/>
    </source>
</evidence>
<evidence type="ECO:0000256" key="1">
    <source>
        <dbReference type="ARBA" id="ARBA00000085"/>
    </source>
</evidence>
<keyword evidence="8 11" id="KW-1133">Transmembrane helix</keyword>
<evidence type="ECO:0000256" key="9">
    <source>
        <dbReference type="ARBA" id="ARBA00023012"/>
    </source>
</evidence>
<keyword evidence="7 13" id="KW-0418">Kinase</keyword>
<dbReference type="Gene3D" id="3.30.565.10">
    <property type="entry name" value="Histidine kinase-like ATPase, C-terminal domain"/>
    <property type="match status" value="1"/>
</dbReference>
<evidence type="ECO:0000256" key="5">
    <source>
        <dbReference type="ARBA" id="ARBA00022679"/>
    </source>
</evidence>
<dbReference type="InterPro" id="IPR036097">
    <property type="entry name" value="HisK_dim/P_sf"/>
</dbReference>
<dbReference type="InterPro" id="IPR004358">
    <property type="entry name" value="Sig_transdc_His_kin-like_C"/>
</dbReference>
<dbReference type="CDD" id="cd00075">
    <property type="entry name" value="HATPase"/>
    <property type="match status" value="1"/>
</dbReference>
<keyword evidence="5" id="KW-0808">Transferase</keyword>
<dbReference type="SUPFAM" id="SSF55874">
    <property type="entry name" value="ATPase domain of HSP90 chaperone/DNA topoisomerase II/histidine kinase"/>
    <property type="match status" value="1"/>
</dbReference>
<comment type="catalytic activity">
    <reaction evidence="1">
        <text>ATP + protein L-histidine = ADP + protein N-phospho-L-histidine.</text>
        <dbReference type="EC" id="2.7.13.3"/>
    </reaction>
</comment>
<evidence type="ECO:0000259" key="12">
    <source>
        <dbReference type="PROSITE" id="PS50109"/>
    </source>
</evidence>
<proteinExistence type="predicted"/>
<dbReference type="RefSeq" id="WP_263593451.1">
    <property type="nucleotide sequence ID" value="NZ_CP107020.1"/>
</dbReference>
<dbReference type="Gene3D" id="1.10.287.130">
    <property type="match status" value="1"/>
</dbReference>
<dbReference type="PANTHER" id="PTHR45436:SF5">
    <property type="entry name" value="SENSOR HISTIDINE KINASE TRCS"/>
    <property type="match status" value="1"/>
</dbReference>
<dbReference type="EC" id="2.7.13.3" evidence="3"/>
<evidence type="ECO:0000256" key="6">
    <source>
        <dbReference type="ARBA" id="ARBA00022692"/>
    </source>
</evidence>
<sequence>MSAAADRQRVRRSAVRVGVLVAIASTLVILGGVGILIGVLLSTARMEHGHDGGRPDPDAMVVDLDRVLPWVVGLGIVGVVLLGVIGWLAARWAVRPLADALTLQRQFVSDASHELRTPLTALTSRIQILQRRHERGDAIATTLTQLRRDAAVMDDVLTDMLLSAEGDATGTQVAAVGDCVAAAGATVSVLAEEAGVRLVVDVVPADAAMPPVTLTRLCVALLDNAIQHAPAGSAVTISARPVPGVVEIRVADNGPGVPPEEQDRIFQRFARGSESGRRRGFGLGLALVREAADRAGGSISLEHTSPQGTTFLLRIPAV</sequence>
<evidence type="ECO:0000256" key="10">
    <source>
        <dbReference type="ARBA" id="ARBA00023136"/>
    </source>
</evidence>
<dbReference type="GO" id="GO:0016301">
    <property type="term" value="F:kinase activity"/>
    <property type="evidence" value="ECO:0007669"/>
    <property type="project" value="UniProtKB-KW"/>
</dbReference>
<feature type="transmembrane region" description="Helical" evidence="11">
    <location>
        <begin position="17"/>
        <end position="41"/>
    </location>
</feature>
<keyword evidence="9" id="KW-0902">Two-component regulatory system</keyword>
<dbReference type="Pfam" id="PF02518">
    <property type="entry name" value="HATPase_c"/>
    <property type="match status" value="1"/>
</dbReference>
<reference evidence="13" key="1">
    <citation type="submission" date="2022-10" db="EMBL/GenBank/DDBJ databases">
        <title>Whole-Genome Sequencing of Brachybacterium huguangmaarense BRM-3, Isolated from Betula schmidtii.</title>
        <authorList>
            <person name="Haam D."/>
        </authorList>
    </citation>
    <scope>NUCLEOTIDE SEQUENCE</scope>
    <source>
        <strain evidence="13">BRM-3</strain>
    </source>
</reference>
<dbReference type="InterPro" id="IPR003661">
    <property type="entry name" value="HisK_dim/P_dom"/>
</dbReference>
<dbReference type="PROSITE" id="PS50109">
    <property type="entry name" value="HIS_KIN"/>
    <property type="match status" value="1"/>
</dbReference>
<evidence type="ECO:0000313" key="13">
    <source>
        <dbReference type="EMBL" id="UYG16238.1"/>
    </source>
</evidence>
<keyword evidence="14" id="KW-1185">Reference proteome</keyword>
<dbReference type="Pfam" id="PF00512">
    <property type="entry name" value="HisKA"/>
    <property type="match status" value="1"/>
</dbReference>
<feature type="domain" description="Histidine kinase" evidence="12">
    <location>
        <begin position="110"/>
        <end position="318"/>
    </location>
</feature>
<dbReference type="InterPro" id="IPR003594">
    <property type="entry name" value="HATPase_dom"/>
</dbReference>
<dbReference type="PRINTS" id="PR00344">
    <property type="entry name" value="BCTRLSENSOR"/>
</dbReference>
<keyword evidence="4" id="KW-0597">Phosphoprotein</keyword>
<evidence type="ECO:0000256" key="2">
    <source>
        <dbReference type="ARBA" id="ARBA00004236"/>
    </source>
</evidence>
<evidence type="ECO:0000313" key="14">
    <source>
        <dbReference type="Proteomes" id="UP001164305"/>
    </source>
</evidence>
<gene>
    <name evidence="13" type="ORF">BRM3_11535</name>
</gene>
<evidence type="ECO:0000256" key="7">
    <source>
        <dbReference type="ARBA" id="ARBA00022777"/>
    </source>
</evidence>
<dbReference type="CDD" id="cd00082">
    <property type="entry name" value="HisKA"/>
    <property type="match status" value="1"/>
</dbReference>
<dbReference type="InterPro" id="IPR005467">
    <property type="entry name" value="His_kinase_dom"/>
</dbReference>
<keyword evidence="6 11" id="KW-0812">Transmembrane</keyword>
<name>A0ABY6FZ80_9MICO</name>
<organism evidence="13 14">
    <name type="scientific">Brachybacterium huguangmaarense</name>
    <dbReference type="NCBI Taxonomy" id="1652028"/>
    <lineage>
        <taxon>Bacteria</taxon>
        <taxon>Bacillati</taxon>
        <taxon>Actinomycetota</taxon>
        <taxon>Actinomycetes</taxon>
        <taxon>Micrococcales</taxon>
        <taxon>Dermabacteraceae</taxon>
        <taxon>Brachybacterium</taxon>
    </lineage>
</organism>
<dbReference type="SMART" id="SM00388">
    <property type="entry name" value="HisKA"/>
    <property type="match status" value="1"/>
</dbReference>
<comment type="subcellular location">
    <subcellularLocation>
        <location evidence="2">Cell membrane</location>
    </subcellularLocation>
</comment>
<accession>A0ABY6FZ80</accession>
<keyword evidence="10 11" id="KW-0472">Membrane</keyword>